<organism evidence="2 3">
    <name type="scientific">Molorchus minor</name>
    <dbReference type="NCBI Taxonomy" id="1323400"/>
    <lineage>
        <taxon>Eukaryota</taxon>
        <taxon>Metazoa</taxon>
        <taxon>Ecdysozoa</taxon>
        <taxon>Arthropoda</taxon>
        <taxon>Hexapoda</taxon>
        <taxon>Insecta</taxon>
        <taxon>Pterygota</taxon>
        <taxon>Neoptera</taxon>
        <taxon>Endopterygota</taxon>
        <taxon>Coleoptera</taxon>
        <taxon>Polyphaga</taxon>
        <taxon>Cucujiformia</taxon>
        <taxon>Chrysomeloidea</taxon>
        <taxon>Cerambycidae</taxon>
        <taxon>Lamiinae</taxon>
        <taxon>Monochamini</taxon>
        <taxon>Molorchus</taxon>
    </lineage>
</organism>
<gene>
    <name evidence="2" type="ORF">NQ317_011575</name>
</gene>
<proteinExistence type="predicted"/>
<accession>A0ABQ9IUJ6</accession>
<dbReference type="PANTHER" id="PTHR47577:SF2">
    <property type="entry name" value="THAP DOMAIN CONTAINING 9"/>
    <property type="match status" value="1"/>
</dbReference>
<dbReference type="InterPro" id="IPR048367">
    <property type="entry name" value="TNP-like_RNaseH_C"/>
</dbReference>
<keyword evidence="3" id="KW-1185">Reference proteome</keyword>
<dbReference type="EMBL" id="JAPWTJ010002581">
    <property type="protein sequence ID" value="KAJ8965588.1"/>
    <property type="molecule type" value="Genomic_DNA"/>
</dbReference>
<protein>
    <recommendedName>
        <fullName evidence="1">Transposable element P transposase-like RNase H C-terminal domain-containing protein</fullName>
    </recommendedName>
</protein>
<sequence>MVKRWHFRRIDKKGNVMKGKPPSQVGWMVSIKSIQAIWTTLKSKGFQYLRQRSINQDPLENLFGAVRSSCGSNDNPTCIHFASSLKTQILNGLTQQDLSGTNCEQDDSILLSDLRSFISMEVVKEPGIETLSQLDETTQAVTGTTSKQDAHDIAEAVAIGSVETLSVAYVSGYIAGRLLKAVNCASCHENLTSEPELPHNKFITFKEYSEDKRKLVYPSENLVVLVGHGITKLEDVLNSMAASDEIGAQSSKHLHNLDFSFVTCPAHFSLVKNHIVNGIYRIGIPWWCKPNLVLTLMNEVEI</sequence>
<dbReference type="PANTHER" id="PTHR47577">
    <property type="entry name" value="THAP DOMAIN-CONTAINING PROTEIN 6"/>
    <property type="match status" value="1"/>
</dbReference>
<dbReference type="Proteomes" id="UP001162164">
    <property type="component" value="Unassembled WGS sequence"/>
</dbReference>
<evidence type="ECO:0000313" key="3">
    <source>
        <dbReference type="Proteomes" id="UP001162164"/>
    </source>
</evidence>
<comment type="caution">
    <text evidence="2">The sequence shown here is derived from an EMBL/GenBank/DDBJ whole genome shotgun (WGS) entry which is preliminary data.</text>
</comment>
<evidence type="ECO:0000313" key="2">
    <source>
        <dbReference type="EMBL" id="KAJ8965588.1"/>
    </source>
</evidence>
<name>A0ABQ9IUJ6_9CUCU</name>
<feature type="domain" description="Transposable element P transposase-like RNase H C-terminal" evidence="1">
    <location>
        <begin position="54"/>
        <end position="83"/>
    </location>
</feature>
<reference evidence="2" key="1">
    <citation type="journal article" date="2023" name="Insect Mol. Biol.">
        <title>Genome sequencing provides insights into the evolution of gene families encoding plant cell wall-degrading enzymes in longhorned beetles.</title>
        <authorList>
            <person name="Shin N.R."/>
            <person name="Okamura Y."/>
            <person name="Kirsch R."/>
            <person name="Pauchet Y."/>
        </authorList>
    </citation>
    <scope>NUCLEOTIDE SEQUENCE</scope>
    <source>
        <strain evidence="2">MMC_N1</strain>
    </source>
</reference>
<evidence type="ECO:0000259" key="1">
    <source>
        <dbReference type="Pfam" id="PF21789"/>
    </source>
</evidence>
<dbReference type="Pfam" id="PF21789">
    <property type="entry name" value="TNP-like_RNaseH_C"/>
    <property type="match status" value="1"/>
</dbReference>